<dbReference type="EMBL" id="JAODYH010000004">
    <property type="protein sequence ID" value="MCT9810666.1"/>
    <property type="molecule type" value="Genomic_DNA"/>
</dbReference>
<feature type="domain" description="DUF1214" evidence="1">
    <location>
        <begin position="332"/>
        <end position="442"/>
    </location>
</feature>
<evidence type="ECO:0000259" key="2">
    <source>
        <dbReference type="Pfam" id="PF06863"/>
    </source>
</evidence>
<dbReference type="Proteomes" id="UP001525968">
    <property type="component" value="Unassembled WGS sequence"/>
</dbReference>
<sequence>MHAPLTPPAVADQALQALAMEAVTYAYPLYEMSRMRANTSPRQCALGPAGDAPDSPQRWNNVLIHARALLGAGRSRVVTPNHDTLYTNAWLDLSDGPLVIDVPDTAGRYYVLGLLDFYTNPFAGIGQRTTGTQARSVVITPPGWKGALPAALHARIEAPTPWVWIIGRILVEGPDDVAAVNALQDGFCLRTLADWSAGNDATRTGKRFDPDFDTHARSEAAPEALRFAAVVNRALLHNPPPAHEQAMVERFRALGLGADAAAADAAALTAPQQAALNAALAQCLALWREAAIGATGPTGWQTMPLLEQSFGDNYLGRALVALKYIGALESREASYPMAHADSQGRLLDGRNAYRLRFAPGQLPPVQAFWSLTMYDASDYMLVPNAIDRYVIGDRTPDLQRDADGGLTLHIQHSPPLDPAARANWLPAPAGGFYLCLRAYLPDAALLDGNYTLPPLELTA</sequence>
<organism evidence="3 4">
    <name type="scientific">Acidovorax bellezanensis</name>
    <dbReference type="NCBI Taxonomy" id="2976702"/>
    <lineage>
        <taxon>Bacteria</taxon>
        <taxon>Pseudomonadati</taxon>
        <taxon>Pseudomonadota</taxon>
        <taxon>Betaproteobacteria</taxon>
        <taxon>Burkholderiales</taxon>
        <taxon>Comamonadaceae</taxon>
        <taxon>Acidovorax</taxon>
    </lineage>
</organism>
<dbReference type="InterPro" id="IPR037050">
    <property type="entry name" value="DUF1254_sf"/>
</dbReference>
<dbReference type="RefSeq" id="WP_261499775.1">
    <property type="nucleotide sequence ID" value="NZ_JAODYH010000004.1"/>
</dbReference>
<name>A0ABT2PJK5_9BURK</name>
<evidence type="ECO:0000313" key="4">
    <source>
        <dbReference type="Proteomes" id="UP001525968"/>
    </source>
</evidence>
<dbReference type="InterPro" id="IPR037049">
    <property type="entry name" value="DUF1214_C_sf"/>
</dbReference>
<protein>
    <submittedName>
        <fullName evidence="3">DUF1254 domain-containing protein</fullName>
    </submittedName>
</protein>
<reference evidence="3 4" key="1">
    <citation type="submission" date="2022-09" db="EMBL/GenBank/DDBJ databases">
        <title>Draft genome of isolate Be4.</title>
        <authorList>
            <person name="Sanchez-Castro I."/>
            <person name="Martinez-Rodriguez P."/>
            <person name="Descostes M."/>
            <person name="Merroun M."/>
        </authorList>
    </citation>
    <scope>NUCLEOTIDE SEQUENCE [LARGE SCALE GENOMIC DNA]</scope>
    <source>
        <strain evidence="3 4">Be4</strain>
    </source>
</reference>
<dbReference type="Gene3D" id="2.60.40.1610">
    <property type="entry name" value="Domain of unknown function DUF1254"/>
    <property type="match status" value="1"/>
</dbReference>
<comment type="caution">
    <text evidence="3">The sequence shown here is derived from an EMBL/GenBank/DDBJ whole genome shotgun (WGS) entry which is preliminary data.</text>
</comment>
<dbReference type="Pfam" id="PF06742">
    <property type="entry name" value="DUF1214"/>
    <property type="match status" value="1"/>
</dbReference>
<proteinExistence type="predicted"/>
<dbReference type="SUPFAM" id="SSF160935">
    <property type="entry name" value="VPA0735-like"/>
    <property type="match status" value="1"/>
</dbReference>
<dbReference type="InterPro" id="IPR010679">
    <property type="entry name" value="DUF1254"/>
</dbReference>
<gene>
    <name evidence="3" type="ORF">N0K08_08475</name>
</gene>
<feature type="domain" description="DUF1254" evidence="2">
    <location>
        <begin position="61"/>
        <end position="189"/>
    </location>
</feature>
<dbReference type="InterPro" id="IPR010621">
    <property type="entry name" value="DUF1214"/>
</dbReference>
<evidence type="ECO:0000259" key="1">
    <source>
        <dbReference type="Pfam" id="PF06742"/>
    </source>
</evidence>
<dbReference type="Gene3D" id="2.60.120.600">
    <property type="entry name" value="Domain of unknown function DUF1214, C-terminal domain"/>
    <property type="match status" value="1"/>
</dbReference>
<evidence type="ECO:0000313" key="3">
    <source>
        <dbReference type="EMBL" id="MCT9810666.1"/>
    </source>
</evidence>
<accession>A0ABT2PJK5</accession>
<keyword evidence="4" id="KW-1185">Reference proteome</keyword>
<dbReference type="PANTHER" id="PTHR36509">
    <property type="entry name" value="BLL3101 PROTEIN"/>
    <property type="match status" value="1"/>
</dbReference>
<dbReference type="PANTHER" id="PTHR36509:SF2">
    <property type="entry name" value="BLL3101 PROTEIN"/>
    <property type="match status" value="1"/>
</dbReference>
<dbReference type="Pfam" id="PF06863">
    <property type="entry name" value="DUF1254"/>
    <property type="match status" value="1"/>
</dbReference>